<comment type="caution">
    <text evidence="8">The sequence shown here is derived from an EMBL/GenBank/DDBJ whole genome shotgun (WGS) entry which is preliminary data.</text>
</comment>
<name>A0ABD3DYU1_9LAMI</name>
<dbReference type="PANTHER" id="PTHR10745">
    <property type="entry name" value="GLYCYL-TRNA SYNTHETASE/DNA POLYMERASE SUBUNIT GAMMA-2"/>
    <property type="match status" value="1"/>
</dbReference>
<dbReference type="Gene3D" id="3.40.50.800">
    <property type="entry name" value="Anticodon-binding domain"/>
    <property type="match status" value="1"/>
</dbReference>
<organism evidence="8 9">
    <name type="scientific">Castilleja foliolosa</name>
    <dbReference type="NCBI Taxonomy" id="1961234"/>
    <lineage>
        <taxon>Eukaryota</taxon>
        <taxon>Viridiplantae</taxon>
        <taxon>Streptophyta</taxon>
        <taxon>Embryophyta</taxon>
        <taxon>Tracheophyta</taxon>
        <taxon>Spermatophyta</taxon>
        <taxon>Magnoliopsida</taxon>
        <taxon>eudicotyledons</taxon>
        <taxon>Gunneridae</taxon>
        <taxon>Pentapetalae</taxon>
        <taxon>asterids</taxon>
        <taxon>lamiids</taxon>
        <taxon>Lamiales</taxon>
        <taxon>Orobanchaceae</taxon>
        <taxon>Pedicularideae</taxon>
        <taxon>Castillejinae</taxon>
        <taxon>Castilleja</taxon>
    </lineage>
</organism>
<dbReference type="GO" id="GO:0005737">
    <property type="term" value="C:cytoplasm"/>
    <property type="evidence" value="ECO:0007669"/>
    <property type="project" value="UniProtKB-SubCell"/>
</dbReference>
<proteinExistence type="predicted"/>
<keyword evidence="7" id="KW-0030">Aminoacyl-tRNA synthetase</keyword>
<keyword evidence="5" id="KW-0067">ATP-binding</keyword>
<protein>
    <recommendedName>
        <fullName evidence="10">Glycine--tRNA ligase</fullName>
    </recommendedName>
</protein>
<keyword evidence="3" id="KW-0436">Ligase</keyword>
<keyword evidence="6" id="KW-0648">Protein biosynthesis</keyword>
<evidence type="ECO:0000256" key="2">
    <source>
        <dbReference type="ARBA" id="ARBA00022490"/>
    </source>
</evidence>
<evidence type="ECO:0000313" key="8">
    <source>
        <dbReference type="EMBL" id="KAL3646747.1"/>
    </source>
</evidence>
<dbReference type="AlphaFoldDB" id="A0ABD3DYU1"/>
<dbReference type="InterPro" id="IPR045864">
    <property type="entry name" value="aa-tRNA-synth_II/BPL/LPL"/>
</dbReference>
<evidence type="ECO:0000256" key="7">
    <source>
        <dbReference type="ARBA" id="ARBA00023146"/>
    </source>
</evidence>
<dbReference type="Proteomes" id="UP001632038">
    <property type="component" value="Unassembled WGS sequence"/>
</dbReference>
<evidence type="ECO:0000313" key="9">
    <source>
        <dbReference type="Proteomes" id="UP001632038"/>
    </source>
</evidence>
<evidence type="ECO:0000256" key="3">
    <source>
        <dbReference type="ARBA" id="ARBA00022598"/>
    </source>
</evidence>
<dbReference type="SUPFAM" id="SSF55681">
    <property type="entry name" value="Class II aaRS and biotin synthetases"/>
    <property type="match status" value="1"/>
</dbReference>
<dbReference type="Gene3D" id="3.30.930.10">
    <property type="entry name" value="Bira Bifunctional Protein, Domain 2"/>
    <property type="match status" value="1"/>
</dbReference>
<gene>
    <name evidence="8" type="ORF">CASFOL_009291</name>
</gene>
<evidence type="ECO:0000256" key="5">
    <source>
        <dbReference type="ARBA" id="ARBA00022840"/>
    </source>
</evidence>
<dbReference type="GO" id="GO:0004812">
    <property type="term" value="F:aminoacyl-tRNA ligase activity"/>
    <property type="evidence" value="ECO:0007669"/>
    <property type="project" value="UniProtKB-KW"/>
</dbReference>
<dbReference type="PANTHER" id="PTHR10745:SF0">
    <property type="entry name" value="GLYCINE--TRNA LIGASE"/>
    <property type="match status" value="1"/>
</dbReference>
<dbReference type="Gene3D" id="3.30.720.200">
    <property type="match status" value="1"/>
</dbReference>
<dbReference type="SUPFAM" id="SSF52954">
    <property type="entry name" value="Class II aaRS ABD-related"/>
    <property type="match status" value="1"/>
</dbReference>
<evidence type="ECO:0000256" key="4">
    <source>
        <dbReference type="ARBA" id="ARBA00022741"/>
    </source>
</evidence>
<dbReference type="EMBL" id="JAVIJP010000011">
    <property type="protein sequence ID" value="KAL3646747.1"/>
    <property type="molecule type" value="Genomic_DNA"/>
</dbReference>
<comment type="subcellular location">
    <subcellularLocation>
        <location evidence="1">Cytoplasm</location>
    </subcellularLocation>
</comment>
<keyword evidence="9" id="KW-1185">Reference proteome</keyword>
<reference evidence="9" key="1">
    <citation type="journal article" date="2024" name="IScience">
        <title>Strigolactones Initiate the Formation of Haustorium-like Structures in Castilleja.</title>
        <authorList>
            <person name="Buerger M."/>
            <person name="Peterson D."/>
            <person name="Chory J."/>
        </authorList>
    </citation>
    <scope>NUCLEOTIDE SEQUENCE [LARGE SCALE GENOMIC DNA]</scope>
</reference>
<evidence type="ECO:0000256" key="6">
    <source>
        <dbReference type="ARBA" id="ARBA00022917"/>
    </source>
</evidence>
<keyword evidence="4" id="KW-0547">Nucleotide-binding</keyword>
<dbReference type="GO" id="GO:0005524">
    <property type="term" value="F:ATP binding"/>
    <property type="evidence" value="ECO:0007669"/>
    <property type="project" value="UniProtKB-KW"/>
</dbReference>
<dbReference type="GO" id="GO:0006412">
    <property type="term" value="P:translation"/>
    <property type="evidence" value="ECO:0007669"/>
    <property type="project" value="UniProtKB-KW"/>
</dbReference>
<accession>A0ABD3DYU1</accession>
<dbReference type="InterPro" id="IPR027031">
    <property type="entry name" value="Gly-tRNA_synthase/POLG2"/>
</dbReference>
<sequence length="376" mass="42866">MAHYAADCWDAEIESSYGWIECVGIADRSAFDLQAHTEKSGVPLVAYEKFTEPRIVEKLVIILDKRELGLAFKGDQKMVVEALEEMDENEAMIMKVTLEAMGEADLHVFALDKVVVIKKNMVSISKMKKKEHQRVFTPSVIEPSFGIGRILYCLYEHSFYTRPSKDSDEQLNVFRFPPLVAPIKCAVFPIVQNQHYNETVERISKSLTALGISYKIDTTGTSIGKSTTKKQADTDGIYRWNIFHRQRDDLSDVIGPIIGPNISIGEQQQQQQHDHQSMYEIGMMNHEHQGMGSHLGSRANLNLHMAHNLLPTKREVTNLYWNVEDRNPSAKRFMSENEDDHQMGQITPQQNQQTMMGNIGVDRVFEQQGYQVQGMN</sequence>
<evidence type="ECO:0000256" key="1">
    <source>
        <dbReference type="ARBA" id="ARBA00004496"/>
    </source>
</evidence>
<dbReference type="FunFam" id="3.30.720.200:FF:000001">
    <property type="entry name" value="Glycine--tRNA ligase 2"/>
    <property type="match status" value="1"/>
</dbReference>
<keyword evidence="2" id="KW-0963">Cytoplasm</keyword>
<evidence type="ECO:0008006" key="10">
    <source>
        <dbReference type="Google" id="ProtNLM"/>
    </source>
</evidence>
<dbReference type="InterPro" id="IPR036621">
    <property type="entry name" value="Anticodon-bd_dom_sf"/>
</dbReference>